<dbReference type="InterPro" id="IPR002035">
    <property type="entry name" value="VWF_A"/>
</dbReference>
<dbReference type="InterPro" id="IPR036465">
    <property type="entry name" value="vWFA_dom_sf"/>
</dbReference>
<dbReference type="SMART" id="SM00327">
    <property type="entry name" value="VWA"/>
    <property type="match status" value="1"/>
</dbReference>
<evidence type="ECO:0000256" key="1">
    <source>
        <dbReference type="SAM" id="Phobius"/>
    </source>
</evidence>
<dbReference type="CDD" id="cd01450">
    <property type="entry name" value="vWFA_subfamily_ECM"/>
    <property type="match status" value="1"/>
</dbReference>
<keyword evidence="4" id="KW-0675">Receptor</keyword>
<organism evidence="4 5">
    <name type="scientific">Anaeramoeba flamelloides</name>
    <dbReference type="NCBI Taxonomy" id="1746091"/>
    <lineage>
        <taxon>Eukaryota</taxon>
        <taxon>Metamonada</taxon>
        <taxon>Anaeramoebidae</taxon>
        <taxon>Anaeramoeba</taxon>
    </lineage>
</organism>
<keyword evidence="1" id="KW-1133">Transmembrane helix</keyword>
<dbReference type="PRINTS" id="PR00453">
    <property type="entry name" value="VWFADOMAIN"/>
</dbReference>
<feature type="chain" id="PRO_5043753794" evidence="2">
    <location>
        <begin position="28"/>
        <end position="412"/>
    </location>
</feature>
<keyword evidence="1" id="KW-0812">Transmembrane</keyword>
<name>A0AAV7ZF66_9EUKA</name>
<reference evidence="4" key="1">
    <citation type="submission" date="2022-08" db="EMBL/GenBank/DDBJ databases">
        <title>Novel sulphate-reducing endosymbionts in the free-living metamonad Anaeramoeba.</title>
        <authorList>
            <person name="Jerlstrom-Hultqvist J."/>
            <person name="Cepicka I."/>
            <person name="Gallot-Lavallee L."/>
            <person name="Salas-Leiva D."/>
            <person name="Curtis B.A."/>
            <person name="Zahonova K."/>
            <person name="Pipaliya S."/>
            <person name="Dacks J."/>
            <person name="Roger A.J."/>
        </authorList>
    </citation>
    <scope>NUCLEOTIDE SEQUENCE</scope>
    <source>
        <strain evidence="4">Busselton2</strain>
    </source>
</reference>
<dbReference type="AlphaFoldDB" id="A0AAV7ZF66"/>
<accession>A0AAV7ZF66</accession>
<evidence type="ECO:0000259" key="3">
    <source>
        <dbReference type="PROSITE" id="PS50234"/>
    </source>
</evidence>
<dbReference type="Proteomes" id="UP001146793">
    <property type="component" value="Unassembled WGS sequence"/>
</dbReference>
<dbReference type="PANTHER" id="PTHR24020">
    <property type="entry name" value="COLLAGEN ALPHA"/>
    <property type="match status" value="1"/>
</dbReference>
<feature type="transmembrane region" description="Helical" evidence="1">
    <location>
        <begin position="296"/>
        <end position="317"/>
    </location>
</feature>
<dbReference type="Pfam" id="PF00092">
    <property type="entry name" value="VWA"/>
    <property type="match status" value="1"/>
</dbReference>
<dbReference type="PANTHER" id="PTHR24020:SF20">
    <property type="entry name" value="PH DOMAIN-CONTAINING PROTEIN"/>
    <property type="match status" value="1"/>
</dbReference>
<dbReference type="InterPro" id="IPR050525">
    <property type="entry name" value="ECM_Assembly_Org"/>
</dbReference>
<dbReference type="SUPFAM" id="SSF53300">
    <property type="entry name" value="vWA-like"/>
    <property type="match status" value="1"/>
</dbReference>
<feature type="transmembrane region" description="Helical" evidence="1">
    <location>
        <begin position="329"/>
        <end position="350"/>
    </location>
</feature>
<feature type="signal peptide" evidence="2">
    <location>
        <begin position="1"/>
        <end position="27"/>
    </location>
</feature>
<dbReference type="EMBL" id="JANTQA010000032">
    <property type="protein sequence ID" value="KAJ3439050.1"/>
    <property type="molecule type" value="Genomic_DNA"/>
</dbReference>
<sequence>MIIITIFFLFLIFSFLILLLFQTCVVCAKFETPHKQINTHFTNNQKIIKIHKNINKTKSKAECDNPVDLILILDHSESILEDEWDQVKDFANSVVDRFNVRGDSGAYIAIIQFATRAELSMCLTGSTCALRKGIETSADVGGTTNIYSGLELSQTEFNEHGRTGDEHQKLVVLITDGADNTNTDEKLEGIADDLKDDDVKIYCIGVKTTDTNKDRMFGTFELIASDPFDEHVEYVEEGYSGLGGVLSDIINNECVEFSASSCPGALIVLSLLLLLLISNMVPLFKIRPETRRYTYYAHYVTCFFLTLVFILVCALTASNNSKTQYKLCVAIIVFTVLGIVTSIVSIAILWKQHRDMTPPKGLSKAGLATFEHGGQTPSGMKAFRTEETKVDVPYDDLKEHLDGRLMHEEEEN</sequence>
<dbReference type="PROSITE" id="PS50234">
    <property type="entry name" value="VWFA"/>
    <property type="match status" value="1"/>
</dbReference>
<keyword evidence="1" id="KW-0472">Membrane</keyword>
<protein>
    <submittedName>
        <fullName evidence="4">Anthrax toxin receptor-like</fullName>
    </submittedName>
</protein>
<evidence type="ECO:0000256" key="2">
    <source>
        <dbReference type="SAM" id="SignalP"/>
    </source>
</evidence>
<evidence type="ECO:0000313" key="4">
    <source>
        <dbReference type="EMBL" id="KAJ3439050.1"/>
    </source>
</evidence>
<feature type="transmembrane region" description="Helical" evidence="1">
    <location>
        <begin position="264"/>
        <end position="284"/>
    </location>
</feature>
<keyword evidence="2" id="KW-0732">Signal</keyword>
<feature type="domain" description="VWFA" evidence="3">
    <location>
        <begin position="68"/>
        <end position="249"/>
    </location>
</feature>
<comment type="caution">
    <text evidence="4">The sequence shown here is derived from an EMBL/GenBank/DDBJ whole genome shotgun (WGS) entry which is preliminary data.</text>
</comment>
<gene>
    <name evidence="4" type="ORF">M0812_15070</name>
</gene>
<evidence type="ECO:0000313" key="5">
    <source>
        <dbReference type="Proteomes" id="UP001146793"/>
    </source>
</evidence>
<proteinExistence type="predicted"/>
<dbReference type="Gene3D" id="3.40.50.410">
    <property type="entry name" value="von Willebrand factor, type A domain"/>
    <property type="match status" value="1"/>
</dbReference>